<reference evidence="2" key="2">
    <citation type="submission" date="2020-06" db="EMBL/GenBank/DDBJ databases">
        <title>Helianthus annuus Genome sequencing and assembly Release 2.</title>
        <authorList>
            <person name="Gouzy J."/>
            <person name="Langlade N."/>
            <person name="Munos S."/>
        </authorList>
    </citation>
    <scope>NUCLEOTIDE SEQUENCE</scope>
    <source>
        <tissue evidence="2">Leaves</tissue>
    </source>
</reference>
<feature type="compositionally biased region" description="Polar residues" evidence="1">
    <location>
        <begin position="77"/>
        <end position="89"/>
    </location>
</feature>
<accession>A0A9K3MYJ4</accession>
<dbReference type="EMBL" id="MNCJ02000326">
    <property type="protein sequence ID" value="KAF5780517.1"/>
    <property type="molecule type" value="Genomic_DNA"/>
</dbReference>
<keyword evidence="3" id="KW-1185">Reference proteome</keyword>
<organism evidence="2 3">
    <name type="scientific">Helianthus annuus</name>
    <name type="common">Common sunflower</name>
    <dbReference type="NCBI Taxonomy" id="4232"/>
    <lineage>
        <taxon>Eukaryota</taxon>
        <taxon>Viridiplantae</taxon>
        <taxon>Streptophyta</taxon>
        <taxon>Embryophyta</taxon>
        <taxon>Tracheophyta</taxon>
        <taxon>Spermatophyta</taxon>
        <taxon>Magnoliopsida</taxon>
        <taxon>eudicotyledons</taxon>
        <taxon>Gunneridae</taxon>
        <taxon>Pentapetalae</taxon>
        <taxon>asterids</taxon>
        <taxon>campanulids</taxon>
        <taxon>Asterales</taxon>
        <taxon>Asteraceae</taxon>
        <taxon>Asteroideae</taxon>
        <taxon>Heliantheae alliance</taxon>
        <taxon>Heliantheae</taxon>
        <taxon>Helianthus</taxon>
    </lineage>
</organism>
<evidence type="ECO:0000313" key="2">
    <source>
        <dbReference type="EMBL" id="KAF5780517.1"/>
    </source>
</evidence>
<protein>
    <submittedName>
        <fullName evidence="2">Uncharacterized protein</fullName>
    </submittedName>
</protein>
<dbReference type="Gramene" id="mRNA:HanXRQr2_Chr11g0472751">
    <property type="protein sequence ID" value="mRNA:HanXRQr2_Chr11g0472751"/>
    <property type="gene ID" value="HanXRQr2_Chr11g0472751"/>
</dbReference>
<dbReference type="Proteomes" id="UP000215914">
    <property type="component" value="Unassembled WGS sequence"/>
</dbReference>
<evidence type="ECO:0000256" key="1">
    <source>
        <dbReference type="SAM" id="MobiDB-lite"/>
    </source>
</evidence>
<evidence type="ECO:0000313" key="3">
    <source>
        <dbReference type="Proteomes" id="UP000215914"/>
    </source>
</evidence>
<name>A0A9K3MYJ4_HELAN</name>
<reference evidence="2" key="1">
    <citation type="journal article" date="2017" name="Nature">
        <title>The sunflower genome provides insights into oil metabolism, flowering and Asterid evolution.</title>
        <authorList>
            <person name="Badouin H."/>
            <person name="Gouzy J."/>
            <person name="Grassa C.J."/>
            <person name="Murat F."/>
            <person name="Staton S.E."/>
            <person name="Cottret L."/>
            <person name="Lelandais-Briere C."/>
            <person name="Owens G.L."/>
            <person name="Carrere S."/>
            <person name="Mayjonade B."/>
            <person name="Legrand L."/>
            <person name="Gill N."/>
            <person name="Kane N.C."/>
            <person name="Bowers J.E."/>
            <person name="Hubner S."/>
            <person name="Bellec A."/>
            <person name="Berard A."/>
            <person name="Berges H."/>
            <person name="Blanchet N."/>
            <person name="Boniface M.C."/>
            <person name="Brunel D."/>
            <person name="Catrice O."/>
            <person name="Chaidir N."/>
            <person name="Claudel C."/>
            <person name="Donnadieu C."/>
            <person name="Faraut T."/>
            <person name="Fievet G."/>
            <person name="Helmstetter N."/>
            <person name="King M."/>
            <person name="Knapp S.J."/>
            <person name="Lai Z."/>
            <person name="Le Paslier M.C."/>
            <person name="Lippi Y."/>
            <person name="Lorenzon L."/>
            <person name="Mandel J.R."/>
            <person name="Marage G."/>
            <person name="Marchand G."/>
            <person name="Marquand E."/>
            <person name="Bret-Mestries E."/>
            <person name="Morien E."/>
            <person name="Nambeesan S."/>
            <person name="Nguyen T."/>
            <person name="Pegot-Espagnet P."/>
            <person name="Pouilly N."/>
            <person name="Raftis F."/>
            <person name="Sallet E."/>
            <person name="Schiex T."/>
            <person name="Thomas J."/>
            <person name="Vandecasteele C."/>
            <person name="Vares D."/>
            <person name="Vear F."/>
            <person name="Vautrin S."/>
            <person name="Crespi M."/>
            <person name="Mangin B."/>
            <person name="Burke J.M."/>
            <person name="Salse J."/>
            <person name="Munos S."/>
            <person name="Vincourt P."/>
            <person name="Rieseberg L.H."/>
            <person name="Langlade N.B."/>
        </authorList>
    </citation>
    <scope>NUCLEOTIDE SEQUENCE</scope>
    <source>
        <tissue evidence="2">Leaves</tissue>
    </source>
</reference>
<sequence length="95" mass="10717">MRIKSPKPTKRKDYCTKLVVVVIASNLGPMLLCSRIPPHLTSVRPRVSELRRANSRLTEHQRSSRLQRSQFSESDLAGSSFSCYKNPCSSGLLKE</sequence>
<feature type="compositionally biased region" description="Low complexity" evidence="1">
    <location>
        <begin position="64"/>
        <end position="74"/>
    </location>
</feature>
<comment type="caution">
    <text evidence="2">The sequence shown here is derived from an EMBL/GenBank/DDBJ whole genome shotgun (WGS) entry which is preliminary data.</text>
</comment>
<proteinExistence type="predicted"/>
<dbReference type="AlphaFoldDB" id="A0A9K3MYJ4"/>
<gene>
    <name evidence="2" type="ORF">HanXRQr2_Chr11g0472751</name>
</gene>
<feature type="region of interest" description="Disordered" evidence="1">
    <location>
        <begin position="54"/>
        <end position="95"/>
    </location>
</feature>